<organism evidence="2 3">
    <name type="scientific">Luedemannella helvata</name>
    <dbReference type="NCBI Taxonomy" id="349315"/>
    <lineage>
        <taxon>Bacteria</taxon>
        <taxon>Bacillati</taxon>
        <taxon>Actinomycetota</taxon>
        <taxon>Actinomycetes</taxon>
        <taxon>Micromonosporales</taxon>
        <taxon>Micromonosporaceae</taxon>
        <taxon>Luedemannella</taxon>
    </lineage>
</organism>
<proteinExistence type="predicted"/>
<dbReference type="EMBL" id="BAAALS010000004">
    <property type="protein sequence ID" value="GAA1742503.1"/>
    <property type="molecule type" value="Genomic_DNA"/>
</dbReference>
<accession>A0ABN2JXF2</accession>
<protein>
    <submittedName>
        <fullName evidence="2">Uncharacterized protein</fullName>
    </submittedName>
</protein>
<keyword evidence="3" id="KW-1185">Reference proteome</keyword>
<sequence length="45" mass="5017">MTTPERPPRQESFLARHKVLVIVVLVILLIVLCWLICGQGSGDKS</sequence>
<gene>
    <name evidence="2" type="ORF">GCM10009681_11630</name>
</gene>
<dbReference type="RefSeq" id="WP_344077640.1">
    <property type="nucleotide sequence ID" value="NZ_BAAALS010000004.1"/>
</dbReference>
<feature type="transmembrane region" description="Helical" evidence="1">
    <location>
        <begin position="20"/>
        <end position="37"/>
    </location>
</feature>
<evidence type="ECO:0000313" key="3">
    <source>
        <dbReference type="Proteomes" id="UP001500655"/>
    </source>
</evidence>
<evidence type="ECO:0000256" key="1">
    <source>
        <dbReference type="SAM" id="Phobius"/>
    </source>
</evidence>
<keyword evidence="1" id="KW-0812">Transmembrane</keyword>
<name>A0ABN2JXF2_9ACTN</name>
<comment type="caution">
    <text evidence="2">The sequence shown here is derived from an EMBL/GenBank/DDBJ whole genome shotgun (WGS) entry which is preliminary data.</text>
</comment>
<reference evidence="2 3" key="1">
    <citation type="journal article" date="2019" name="Int. J. Syst. Evol. Microbiol.">
        <title>The Global Catalogue of Microorganisms (GCM) 10K type strain sequencing project: providing services to taxonomists for standard genome sequencing and annotation.</title>
        <authorList>
            <consortium name="The Broad Institute Genomics Platform"/>
            <consortium name="The Broad Institute Genome Sequencing Center for Infectious Disease"/>
            <person name="Wu L."/>
            <person name="Ma J."/>
        </authorList>
    </citation>
    <scope>NUCLEOTIDE SEQUENCE [LARGE SCALE GENOMIC DNA]</scope>
    <source>
        <strain evidence="2 3">JCM 13249</strain>
    </source>
</reference>
<keyword evidence="1" id="KW-0472">Membrane</keyword>
<keyword evidence="1" id="KW-1133">Transmembrane helix</keyword>
<evidence type="ECO:0000313" key="2">
    <source>
        <dbReference type="EMBL" id="GAA1742503.1"/>
    </source>
</evidence>
<dbReference type="Proteomes" id="UP001500655">
    <property type="component" value="Unassembled WGS sequence"/>
</dbReference>